<feature type="non-terminal residue" evidence="1">
    <location>
        <position position="44"/>
    </location>
</feature>
<gene>
    <name evidence="1" type="ORF">Golax_004042</name>
</gene>
<dbReference type="EMBL" id="JABEZV010000010">
    <property type="protein sequence ID" value="MBA0723465.1"/>
    <property type="molecule type" value="Genomic_DNA"/>
</dbReference>
<sequence length="44" mass="4588">MAGELVEFEEEGISIKAIGKIAQIPVSEAYLGCVINALAKPIDG</sequence>
<organism evidence="1 2">
    <name type="scientific">Gossypium laxum</name>
    <dbReference type="NCBI Taxonomy" id="34288"/>
    <lineage>
        <taxon>Eukaryota</taxon>
        <taxon>Viridiplantae</taxon>
        <taxon>Streptophyta</taxon>
        <taxon>Embryophyta</taxon>
        <taxon>Tracheophyta</taxon>
        <taxon>Spermatophyta</taxon>
        <taxon>Magnoliopsida</taxon>
        <taxon>eudicotyledons</taxon>
        <taxon>Gunneridae</taxon>
        <taxon>Pentapetalae</taxon>
        <taxon>rosids</taxon>
        <taxon>malvids</taxon>
        <taxon>Malvales</taxon>
        <taxon>Malvaceae</taxon>
        <taxon>Malvoideae</taxon>
        <taxon>Gossypium</taxon>
    </lineage>
</organism>
<evidence type="ECO:0008006" key="3">
    <source>
        <dbReference type="Google" id="ProtNLM"/>
    </source>
</evidence>
<name>A0A7J9AHG4_9ROSI</name>
<dbReference type="Gene3D" id="3.40.50.12240">
    <property type="match status" value="1"/>
</dbReference>
<accession>A0A7J9AHG4</accession>
<proteinExistence type="predicted"/>
<keyword evidence="2" id="KW-1185">Reference proteome</keyword>
<evidence type="ECO:0000313" key="2">
    <source>
        <dbReference type="Proteomes" id="UP000593574"/>
    </source>
</evidence>
<dbReference type="Proteomes" id="UP000593574">
    <property type="component" value="Unassembled WGS sequence"/>
</dbReference>
<dbReference type="AlphaFoldDB" id="A0A7J9AHG4"/>
<comment type="caution">
    <text evidence="1">The sequence shown here is derived from an EMBL/GenBank/DDBJ whole genome shotgun (WGS) entry which is preliminary data.</text>
</comment>
<evidence type="ECO:0000313" key="1">
    <source>
        <dbReference type="EMBL" id="MBA0723465.1"/>
    </source>
</evidence>
<protein>
    <recommendedName>
        <fullName evidence="3">ATPase F1/V1/A1 complex alpha/beta subunit N-terminal domain-containing protein</fullName>
    </recommendedName>
</protein>
<reference evidence="1 2" key="1">
    <citation type="journal article" date="2019" name="Genome Biol. Evol.">
        <title>Insights into the evolution of the New World diploid cottons (Gossypium, subgenus Houzingenia) based on genome sequencing.</title>
        <authorList>
            <person name="Grover C.E."/>
            <person name="Arick M.A. 2nd"/>
            <person name="Thrash A."/>
            <person name="Conover J.L."/>
            <person name="Sanders W.S."/>
            <person name="Peterson D.G."/>
            <person name="Frelichowski J.E."/>
            <person name="Scheffler J.A."/>
            <person name="Scheffler B.E."/>
            <person name="Wendel J.F."/>
        </authorList>
    </citation>
    <scope>NUCLEOTIDE SEQUENCE [LARGE SCALE GENOMIC DNA]</scope>
    <source>
        <strain evidence="1">4</strain>
        <tissue evidence="1">Leaf</tissue>
    </source>
</reference>